<keyword evidence="3 7" id="KW-0645">Protease</keyword>
<evidence type="ECO:0000313" key="9">
    <source>
        <dbReference type="EnsemblMetazoa" id="PHUM177700-PA"/>
    </source>
</evidence>
<dbReference type="GO" id="GO:0004185">
    <property type="term" value="F:serine-type carboxypeptidase activity"/>
    <property type="evidence" value="ECO:0007669"/>
    <property type="project" value="UniProtKB-UniRule"/>
</dbReference>
<keyword evidence="4" id="KW-0732">Signal</keyword>
<dbReference type="eggNOG" id="KOG1282">
    <property type="taxonomic scope" value="Eukaryota"/>
</dbReference>
<dbReference type="PRINTS" id="PR00724">
    <property type="entry name" value="CRBOXYPTASEC"/>
</dbReference>
<dbReference type="PROSITE" id="PS00131">
    <property type="entry name" value="CARBOXYPEPT_SER_SER"/>
    <property type="match status" value="1"/>
</dbReference>
<evidence type="ECO:0000256" key="4">
    <source>
        <dbReference type="ARBA" id="ARBA00022729"/>
    </source>
</evidence>
<evidence type="ECO:0000256" key="2">
    <source>
        <dbReference type="ARBA" id="ARBA00022645"/>
    </source>
</evidence>
<dbReference type="MEROPS" id="S10.003"/>
<organism>
    <name type="scientific">Pediculus humanus subsp. corporis</name>
    <name type="common">Body louse</name>
    <dbReference type="NCBI Taxonomy" id="121224"/>
    <lineage>
        <taxon>Eukaryota</taxon>
        <taxon>Metazoa</taxon>
        <taxon>Ecdysozoa</taxon>
        <taxon>Arthropoda</taxon>
        <taxon>Hexapoda</taxon>
        <taxon>Insecta</taxon>
        <taxon>Pterygota</taxon>
        <taxon>Neoptera</taxon>
        <taxon>Paraneoptera</taxon>
        <taxon>Psocodea</taxon>
        <taxon>Troctomorpha</taxon>
        <taxon>Phthiraptera</taxon>
        <taxon>Anoplura</taxon>
        <taxon>Pediculidae</taxon>
        <taxon>Pediculus</taxon>
    </lineage>
</organism>
<gene>
    <name evidence="9" type="primary">8240080</name>
    <name evidence="8" type="ORF">Phum_PHUM177700</name>
</gene>
<keyword evidence="10" id="KW-1185">Reference proteome</keyword>
<comment type="similarity">
    <text evidence="1 7">Belongs to the peptidase S10 family.</text>
</comment>
<sequence length="396" mass="46936">MKNTTSYSGFITVEKKCNSNIWFWFFPSKSDRKSDPITVWLNGSPGLSSMFGLFIENGPYFITKKKELKSRIYSWNMHSSIIYVDVPLGTGFSFSDRRHHHHHPSKCYSKTQSQTSKYFIRFLNQFFILFPEYKNNPFYIFGESYGGKYVTGIGYYLLKSNTTLRFDGIGIGSGILDPRNQQLHANYLYQLGIIDKNARKDMLKKEKLFRELIDGKKFTDAFYFKKNLTIEYELLTGYKNLNNYLDCNYDKIYYYGDYENFLNDNEVRKGLHVGNVTRNTDVNITETIARDMMKSVKKWLEYVIERKRTLLYFGQMDLISSYSGAMNFIKKLNWTRSSKFHNSQRKYWRINGKLAGFIKTDNMFTEVMIRNAGHRISVDQPYWTFNLYNKFIFRNI</sequence>
<dbReference type="KEGG" id="phu:Phum_PHUM177700"/>
<dbReference type="OrthoDB" id="443318at2759"/>
<dbReference type="InterPro" id="IPR001563">
    <property type="entry name" value="Peptidase_S10"/>
</dbReference>
<dbReference type="GeneID" id="8240080"/>
<dbReference type="Gene3D" id="3.40.50.1820">
    <property type="entry name" value="alpha/beta hydrolase"/>
    <property type="match status" value="1"/>
</dbReference>
<reference evidence="8" key="1">
    <citation type="submission" date="2007-04" db="EMBL/GenBank/DDBJ databases">
        <title>Annotation of Pediculus humanus corporis strain USDA.</title>
        <authorList>
            <person name="Kirkness E."/>
            <person name="Hannick L."/>
            <person name="Hass B."/>
            <person name="Bruggner R."/>
            <person name="Lawson D."/>
            <person name="Bidwell S."/>
            <person name="Joardar V."/>
            <person name="Caler E."/>
            <person name="Walenz B."/>
            <person name="Inman J."/>
            <person name="Schobel S."/>
            <person name="Galinsky K."/>
            <person name="Amedeo P."/>
            <person name="Strausberg R."/>
        </authorList>
    </citation>
    <scope>NUCLEOTIDE SEQUENCE</scope>
    <source>
        <strain evidence="8">USDA</strain>
    </source>
</reference>
<keyword evidence="2 7" id="KW-0121">Carboxypeptidase</keyword>
<dbReference type="PANTHER" id="PTHR11802:SF472">
    <property type="entry name" value="SERINE CARBOXYPEPTIDASE CPVL-RELATED"/>
    <property type="match status" value="1"/>
</dbReference>
<dbReference type="InterPro" id="IPR029058">
    <property type="entry name" value="AB_hydrolase_fold"/>
</dbReference>
<dbReference type="VEuPathDB" id="VectorBase:PHUM177700"/>
<reference evidence="9" key="3">
    <citation type="submission" date="2020-05" db="UniProtKB">
        <authorList>
            <consortium name="EnsemblMetazoa"/>
        </authorList>
    </citation>
    <scope>IDENTIFICATION</scope>
    <source>
        <strain evidence="9">USDA</strain>
    </source>
</reference>
<evidence type="ECO:0000256" key="1">
    <source>
        <dbReference type="ARBA" id="ARBA00009431"/>
    </source>
</evidence>
<dbReference type="EMBL" id="DS235135">
    <property type="protein sequence ID" value="EEB12427.1"/>
    <property type="molecule type" value="Genomic_DNA"/>
</dbReference>
<evidence type="ECO:0000256" key="3">
    <source>
        <dbReference type="ARBA" id="ARBA00022670"/>
    </source>
</evidence>
<dbReference type="HOGENOM" id="CLU_008523_10_1_1"/>
<dbReference type="AlphaFoldDB" id="E0VGC1"/>
<dbReference type="OMA" id="AIANNMS"/>
<dbReference type="EnsemblMetazoa" id="PHUM177700-RA">
    <property type="protein sequence ID" value="PHUM177700-PA"/>
    <property type="gene ID" value="PHUM177700"/>
</dbReference>
<name>E0VGC1_PEDHC</name>
<dbReference type="InParanoid" id="E0VGC1"/>
<evidence type="ECO:0000313" key="10">
    <source>
        <dbReference type="Proteomes" id="UP000009046"/>
    </source>
</evidence>
<proteinExistence type="inferred from homology"/>
<dbReference type="GO" id="GO:0006508">
    <property type="term" value="P:proteolysis"/>
    <property type="evidence" value="ECO:0007669"/>
    <property type="project" value="UniProtKB-KW"/>
</dbReference>
<protein>
    <recommendedName>
        <fullName evidence="7">Carboxypeptidase</fullName>
        <ecNumber evidence="7">3.4.16.-</ecNumber>
    </recommendedName>
</protein>
<dbReference type="CTD" id="8240080"/>
<dbReference type="Pfam" id="PF00450">
    <property type="entry name" value="Peptidase_S10"/>
    <property type="match status" value="1"/>
</dbReference>
<evidence type="ECO:0000256" key="7">
    <source>
        <dbReference type="RuleBase" id="RU361156"/>
    </source>
</evidence>
<dbReference type="InterPro" id="IPR018202">
    <property type="entry name" value="Ser_caboxypep_ser_AS"/>
</dbReference>
<dbReference type="STRING" id="121224.E0VGC1"/>
<evidence type="ECO:0000256" key="5">
    <source>
        <dbReference type="ARBA" id="ARBA00022801"/>
    </source>
</evidence>
<evidence type="ECO:0000313" key="8">
    <source>
        <dbReference type="EMBL" id="EEB12427.1"/>
    </source>
</evidence>
<keyword evidence="6" id="KW-0325">Glycoprotein</keyword>
<keyword evidence="5 7" id="KW-0378">Hydrolase</keyword>
<dbReference type="RefSeq" id="XP_002425165.1">
    <property type="nucleotide sequence ID" value="XM_002425120.1"/>
</dbReference>
<dbReference type="EMBL" id="AAZO01002061">
    <property type="status" value="NOT_ANNOTATED_CDS"/>
    <property type="molecule type" value="Genomic_DNA"/>
</dbReference>
<evidence type="ECO:0000256" key="6">
    <source>
        <dbReference type="ARBA" id="ARBA00023180"/>
    </source>
</evidence>
<dbReference type="EC" id="3.4.16.-" evidence="7"/>
<dbReference type="SUPFAM" id="SSF53474">
    <property type="entry name" value="alpha/beta-Hydrolases"/>
    <property type="match status" value="1"/>
</dbReference>
<accession>E0VGC1</accession>
<dbReference type="Proteomes" id="UP000009046">
    <property type="component" value="Unassembled WGS sequence"/>
</dbReference>
<reference evidence="8" key="2">
    <citation type="submission" date="2007-04" db="EMBL/GenBank/DDBJ databases">
        <title>The genome of the human body louse.</title>
        <authorList>
            <consortium name="The Human Body Louse Genome Consortium"/>
            <person name="Kirkness E."/>
            <person name="Walenz B."/>
            <person name="Hass B."/>
            <person name="Bruggner R."/>
            <person name="Strausberg R."/>
        </authorList>
    </citation>
    <scope>NUCLEOTIDE SEQUENCE</scope>
    <source>
        <strain evidence="8">USDA</strain>
    </source>
</reference>
<dbReference type="PANTHER" id="PTHR11802">
    <property type="entry name" value="SERINE PROTEASE FAMILY S10 SERINE CARBOXYPEPTIDASE"/>
    <property type="match status" value="1"/>
</dbReference>